<feature type="region of interest" description="Disordered" evidence="1">
    <location>
        <begin position="200"/>
        <end position="247"/>
    </location>
</feature>
<feature type="region of interest" description="Disordered" evidence="1">
    <location>
        <begin position="63"/>
        <end position="87"/>
    </location>
</feature>
<dbReference type="AlphaFoldDB" id="A0AAD5T7X8"/>
<sequence>MGAAGTGIAGVMGTSLANSVAEHMQAAQLEREEALVDIGILHQTDEELQTQNIHHTISNISATTTTHNNNNNTSTKQNGSGQQMSVTERRARFVRTVKAITRIVDARLYRLTASSVETYFKLRWRMRRAQSYRFVMCGSVLKALEPMPSSRDADADADGAGDCERDGESEGGADADAEVAFLPHRERLCRTLKKLASQAPLAAAAGTSTSTPGPPGPPGPPTPAASRKNSGAESLLFSGSGGTATSKTCSAATSSADSTALAMRALWQATLQVSAFRNGEEVTSGTLSVTADFLPAPWHEHVPLSSDSVARISDAIDKTKVRSKSASQQNSVVTSTAGGVSSVGGNPAKRRSGGIMRSTQQPSAIQISSKTLDVTSDSLVTPLFATTESPITTTDADVDEIEILSSSCPAILSGLESLQFMPAPNDDVAAVFAAYSAVAAETGCLFTDKAFSLPSYHSVPSQDEIMAAYFHRSRSSSGESLTLPSMSTSSLDSNALDYNHLANDIAENKQASSLETFEKIIPRIPEPRSADLSRLVRNKYFRADQSSFAAPSQRMLIGDELELQQPQAQQQQHQLQSFDQLQPPYGASSEPISFSHESVGLSHHMHFCMDWMGQASENMSSEKIPVVDFGFEFSNNQPQRHYVSGSNMHKPRSYSDASLSSFDFSHDCHQIHSEAAIPFDFVVSSNYNNNLHHLHPNQLEFHSSSLNSADMFSNAQQFQFDEFDPSFVEPSPLSATDCMMQLDKNSGSNSGLQQYSQDHYQQQSYHHQQQDFQHNNHEENMQNLQQNQHQQKNFLKQNVQEEQHDYNYSYKYNQKQDEDDKSVIQKEEYYSYYDNGQQSQQQQQSHQQQQQQQQQQQPPLQQQQPQQQQHRCYSSSSNSNNSNNTHPQQQFEAFNINMCAETVESGGDWVSLMAGFHAV</sequence>
<evidence type="ECO:0000313" key="2">
    <source>
        <dbReference type="EMBL" id="KAJ3135186.1"/>
    </source>
</evidence>
<feature type="region of interest" description="Disordered" evidence="1">
    <location>
        <begin position="148"/>
        <end position="175"/>
    </location>
</feature>
<accession>A0AAD5T7X8</accession>
<feature type="region of interest" description="Disordered" evidence="1">
    <location>
        <begin position="742"/>
        <end position="771"/>
    </location>
</feature>
<dbReference type="EMBL" id="JADGJH010000173">
    <property type="protein sequence ID" value="KAJ3135186.1"/>
    <property type="molecule type" value="Genomic_DNA"/>
</dbReference>
<feature type="compositionally biased region" description="Low complexity" evidence="1">
    <location>
        <begin position="837"/>
        <end position="884"/>
    </location>
</feature>
<feature type="compositionally biased region" description="Pro residues" evidence="1">
    <location>
        <begin position="212"/>
        <end position="223"/>
    </location>
</feature>
<dbReference type="Proteomes" id="UP001211907">
    <property type="component" value="Unassembled WGS sequence"/>
</dbReference>
<protein>
    <submittedName>
        <fullName evidence="2">Uncharacterized protein</fullName>
    </submittedName>
</protein>
<gene>
    <name evidence="2" type="ORF">HK100_003037</name>
</gene>
<keyword evidence="3" id="KW-1185">Reference proteome</keyword>
<reference evidence="2" key="1">
    <citation type="submission" date="2020-05" db="EMBL/GenBank/DDBJ databases">
        <title>Phylogenomic resolution of chytrid fungi.</title>
        <authorList>
            <person name="Stajich J.E."/>
            <person name="Amses K."/>
            <person name="Simmons R."/>
            <person name="Seto K."/>
            <person name="Myers J."/>
            <person name="Bonds A."/>
            <person name="Quandt C.A."/>
            <person name="Barry K."/>
            <person name="Liu P."/>
            <person name="Grigoriev I."/>
            <person name="Longcore J.E."/>
            <person name="James T.Y."/>
        </authorList>
    </citation>
    <scope>NUCLEOTIDE SEQUENCE</scope>
    <source>
        <strain evidence="2">JEL0513</strain>
    </source>
</reference>
<comment type="caution">
    <text evidence="2">The sequence shown here is derived from an EMBL/GenBank/DDBJ whole genome shotgun (WGS) entry which is preliminary data.</text>
</comment>
<feature type="compositionally biased region" description="Low complexity" evidence="1">
    <location>
        <begin position="753"/>
        <end position="771"/>
    </location>
</feature>
<organism evidence="2 3">
    <name type="scientific">Physocladia obscura</name>
    <dbReference type="NCBI Taxonomy" id="109957"/>
    <lineage>
        <taxon>Eukaryota</taxon>
        <taxon>Fungi</taxon>
        <taxon>Fungi incertae sedis</taxon>
        <taxon>Chytridiomycota</taxon>
        <taxon>Chytridiomycota incertae sedis</taxon>
        <taxon>Chytridiomycetes</taxon>
        <taxon>Chytridiales</taxon>
        <taxon>Chytriomycetaceae</taxon>
        <taxon>Physocladia</taxon>
    </lineage>
</organism>
<feature type="compositionally biased region" description="Polar residues" evidence="1">
    <location>
        <begin position="76"/>
        <end position="86"/>
    </location>
</feature>
<feature type="region of interest" description="Disordered" evidence="1">
    <location>
        <begin position="836"/>
        <end position="887"/>
    </location>
</feature>
<evidence type="ECO:0000256" key="1">
    <source>
        <dbReference type="SAM" id="MobiDB-lite"/>
    </source>
</evidence>
<name>A0AAD5T7X8_9FUNG</name>
<proteinExistence type="predicted"/>
<feature type="compositionally biased region" description="Polar residues" evidence="1">
    <location>
        <begin position="743"/>
        <end position="752"/>
    </location>
</feature>
<feature type="compositionally biased region" description="Low complexity" evidence="1">
    <location>
        <begin position="63"/>
        <end position="75"/>
    </location>
</feature>
<evidence type="ECO:0000313" key="3">
    <source>
        <dbReference type="Proteomes" id="UP001211907"/>
    </source>
</evidence>
<feature type="region of interest" description="Disordered" evidence="1">
    <location>
        <begin position="323"/>
        <end position="361"/>
    </location>
</feature>
<feature type="compositionally biased region" description="Low complexity" evidence="1">
    <location>
        <begin position="200"/>
        <end position="211"/>
    </location>
</feature>
<feature type="compositionally biased region" description="Low complexity" evidence="1">
    <location>
        <begin position="331"/>
        <end position="345"/>
    </location>
</feature>